<gene>
    <name evidence="1" type="ORF">EZ242_04450</name>
</gene>
<accession>A0A4Z0C0E5</accession>
<comment type="caution">
    <text evidence="1">The sequence shown here is derived from an EMBL/GenBank/DDBJ whole genome shotgun (WGS) entry which is preliminary data.</text>
</comment>
<dbReference type="AlphaFoldDB" id="A0A4Z0C0E5"/>
<reference evidence="1 2" key="1">
    <citation type="submission" date="2019-03" db="EMBL/GenBank/DDBJ databases">
        <title>Ramlibacter rhizophilus CCTCC AB2015357, whole genome shotgun sequence.</title>
        <authorList>
            <person name="Zhang X."/>
            <person name="Feng G."/>
            <person name="Zhu H."/>
        </authorList>
    </citation>
    <scope>NUCLEOTIDE SEQUENCE [LARGE SCALE GENOMIC DNA]</scope>
    <source>
        <strain evidence="1 2">CCTCC AB2015357</strain>
    </source>
</reference>
<sequence length="476" mass="51050">MAFIPWRLGATAGAAMLLAGCATVDIDRTLADTGRLTAEVTQGAPLALARTDAQRDERDRLASGLLAQPLGPAEAVQLALATSPAFQALLAQAWDAEARAARGGRIANPVFSFERFRIADELEISRMLSFGLLDLLTLPQRHALAQGRMALARAELASSVVEHVSGVRQAWVRAVAAREVLGYARQVQESAEAAAELARRMQQAGNFNRLERARQQAFYADAAARLAIASHAATAAREELVRRLGLTPAQASALKLPERLPDVPASPRPVQSLTEQAMTQRLDVQLARLQLAQAGRAQGLDLLGALFDTELGLRRETVFDNADGTRSTGRGFELSLRVPLFDWGGPLRASMNAQSLAAANGYEAVVRSAASQLREAYSGYRTAWDLARHYREEVVPLRRTISEENLLRYNGMLIGVFELLADQREQVAAVQAAIEAQQQFWLADAALSASLVGRPLGASPITSSAAPAEAAAGGGH</sequence>
<dbReference type="Gene3D" id="1.20.1600.10">
    <property type="entry name" value="Outer membrane efflux proteins (OEP)"/>
    <property type="match status" value="1"/>
</dbReference>
<dbReference type="EMBL" id="SMLL01000001">
    <property type="protein sequence ID" value="TFZ05003.1"/>
    <property type="molecule type" value="Genomic_DNA"/>
</dbReference>
<dbReference type="Proteomes" id="UP000297564">
    <property type="component" value="Unassembled WGS sequence"/>
</dbReference>
<dbReference type="SUPFAM" id="SSF56954">
    <property type="entry name" value="Outer membrane efflux proteins (OEP)"/>
    <property type="match status" value="1"/>
</dbReference>
<dbReference type="PROSITE" id="PS51257">
    <property type="entry name" value="PROKAR_LIPOPROTEIN"/>
    <property type="match status" value="1"/>
</dbReference>
<dbReference type="RefSeq" id="WP_135283886.1">
    <property type="nucleotide sequence ID" value="NZ_SMLL01000001.1"/>
</dbReference>
<evidence type="ECO:0000313" key="1">
    <source>
        <dbReference type="EMBL" id="TFZ05003.1"/>
    </source>
</evidence>
<name>A0A4Z0C0E5_9BURK</name>
<dbReference type="InterPro" id="IPR010131">
    <property type="entry name" value="MdtP/NodT-like"/>
</dbReference>
<dbReference type="OrthoDB" id="8554634at2"/>
<evidence type="ECO:0000313" key="2">
    <source>
        <dbReference type="Proteomes" id="UP000297564"/>
    </source>
</evidence>
<protein>
    <submittedName>
        <fullName evidence="1">TolC family protein</fullName>
    </submittedName>
</protein>
<dbReference type="PANTHER" id="PTHR30203">
    <property type="entry name" value="OUTER MEMBRANE CATION EFFLUX PROTEIN"/>
    <property type="match status" value="1"/>
</dbReference>
<keyword evidence="2" id="KW-1185">Reference proteome</keyword>
<organism evidence="1 2">
    <name type="scientific">Ramlibacter rhizophilus</name>
    <dbReference type="NCBI Taxonomy" id="1781167"/>
    <lineage>
        <taxon>Bacteria</taxon>
        <taxon>Pseudomonadati</taxon>
        <taxon>Pseudomonadota</taxon>
        <taxon>Betaproteobacteria</taxon>
        <taxon>Burkholderiales</taxon>
        <taxon>Comamonadaceae</taxon>
        <taxon>Ramlibacter</taxon>
    </lineage>
</organism>
<proteinExistence type="predicted"/>
<dbReference type="PANTHER" id="PTHR30203:SF24">
    <property type="entry name" value="BLR4935 PROTEIN"/>
    <property type="match status" value="1"/>
</dbReference>
<dbReference type="GO" id="GO:0015562">
    <property type="term" value="F:efflux transmembrane transporter activity"/>
    <property type="evidence" value="ECO:0007669"/>
    <property type="project" value="InterPro"/>
</dbReference>